<dbReference type="Pfam" id="PF05380">
    <property type="entry name" value="Peptidase_A17"/>
    <property type="match status" value="1"/>
</dbReference>
<proteinExistence type="predicted"/>
<protein>
    <submittedName>
        <fullName evidence="1">Integrase_H2C2 domain-containing protein</fullName>
    </submittedName>
</protein>
<organism evidence="1 2">
    <name type="scientific">Trichonephila clavipes</name>
    <name type="common">Golden silk orbweaver</name>
    <name type="synonym">Nephila clavipes</name>
    <dbReference type="NCBI Taxonomy" id="2585209"/>
    <lineage>
        <taxon>Eukaryota</taxon>
        <taxon>Metazoa</taxon>
        <taxon>Ecdysozoa</taxon>
        <taxon>Arthropoda</taxon>
        <taxon>Chelicerata</taxon>
        <taxon>Arachnida</taxon>
        <taxon>Araneae</taxon>
        <taxon>Araneomorphae</taxon>
        <taxon>Entelegynae</taxon>
        <taxon>Araneoidea</taxon>
        <taxon>Nephilidae</taxon>
        <taxon>Trichonephila</taxon>
    </lineage>
</organism>
<evidence type="ECO:0000313" key="2">
    <source>
        <dbReference type="Proteomes" id="UP000887159"/>
    </source>
</evidence>
<dbReference type="InterPro" id="IPR008042">
    <property type="entry name" value="Retrotrans_Pao"/>
</dbReference>
<accession>A0A8X6SVM8</accession>
<sequence>MELENCMASGLPQNIVNKFTKWFNGIHILKDVNVPRCMKIDIFTELHVFVDVSKGSNAGCGFARSIVDFRVRVNLIRVKSSVAPLKSLRIPRLEPTAFCIGTRLVNYILNAVNMPNLKVTLWFDSTITLWWIKEYGNLSVFVADRVKEIRQLTQIQSWKYVRGNMIIVDLLSRGCSPRQMLNSRWWKGPSWLKQNSEYWPDGETSCKPQEVNVERKKTRNANVDLANDSSPLLICNVSDYDKMISIFVFPVRDGKIRTVRLKTQHGTVTRPVQRTVHGQIIRRTPVF</sequence>
<dbReference type="EMBL" id="BMAU01021350">
    <property type="protein sequence ID" value="GFY19066.1"/>
    <property type="molecule type" value="Genomic_DNA"/>
</dbReference>
<keyword evidence="2" id="KW-1185">Reference proteome</keyword>
<name>A0A8X6SVM8_TRICX</name>
<reference evidence="1" key="1">
    <citation type="submission" date="2020-08" db="EMBL/GenBank/DDBJ databases">
        <title>Multicomponent nature underlies the extraordinary mechanical properties of spider dragline silk.</title>
        <authorList>
            <person name="Kono N."/>
            <person name="Nakamura H."/>
            <person name="Mori M."/>
            <person name="Yoshida Y."/>
            <person name="Ohtoshi R."/>
            <person name="Malay A.D."/>
            <person name="Moran D.A.P."/>
            <person name="Tomita M."/>
            <person name="Numata K."/>
            <person name="Arakawa K."/>
        </authorList>
    </citation>
    <scope>NUCLEOTIDE SEQUENCE</scope>
</reference>
<dbReference type="Proteomes" id="UP000887159">
    <property type="component" value="Unassembled WGS sequence"/>
</dbReference>
<dbReference type="PANTHER" id="PTHR47331">
    <property type="entry name" value="PHD-TYPE DOMAIN-CONTAINING PROTEIN"/>
    <property type="match status" value="1"/>
</dbReference>
<dbReference type="AlphaFoldDB" id="A0A8X6SVM8"/>
<gene>
    <name evidence="1" type="primary">AVEN_192746_1</name>
    <name evidence="1" type="ORF">TNCV_3877541</name>
</gene>
<comment type="caution">
    <text evidence="1">The sequence shown here is derived from an EMBL/GenBank/DDBJ whole genome shotgun (WGS) entry which is preliminary data.</text>
</comment>
<evidence type="ECO:0000313" key="1">
    <source>
        <dbReference type="EMBL" id="GFY19066.1"/>
    </source>
</evidence>